<name>W4Q9K4_9BACI</name>
<protein>
    <submittedName>
        <fullName evidence="2">Uncharacterized protein</fullName>
    </submittedName>
</protein>
<evidence type="ECO:0000313" key="2">
    <source>
        <dbReference type="EMBL" id="GAE28680.1"/>
    </source>
</evidence>
<feature type="transmembrane region" description="Helical" evidence="1">
    <location>
        <begin position="26"/>
        <end position="47"/>
    </location>
</feature>
<comment type="caution">
    <text evidence="2">The sequence shown here is derived from an EMBL/GenBank/DDBJ whole genome shotgun (WGS) entry which is preliminary data.</text>
</comment>
<dbReference type="AlphaFoldDB" id="W4Q9K4"/>
<reference evidence="2" key="1">
    <citation type="journal article" date="2014" name="Genome Announc.">
        <title>Draft Genome Sequences of Three Alkaliphilic Bacillus Strains, Bacillus wakoensis JCM 9140T, Bacillus akibai JCM 9157T, and Bacillus hemicellulosilyticus JCM 9152T.</title>
        <authorList>
            <person name="Yuki M."/>
            <person name="Oshima K."/>
            <person name="Suda W."/>
            <person name="Oshida Y."/>
            <person name="Kitamura K."/>
            <person name="Iida T."/>
            <person name="Hattori M."/>
            <person name="Ohkuma M."/>
        </authorList>
    </citation>
    <scope>NUCLEOTIDE SEQUENCE [LARGE SCALE GENOMIC DNA]</scope>
    <source>
        <strain evidence="2">JCM 9152</strain>
    </source>
</reference>
<dbReference type="Proteomes" id="UP000018895">
    <property type="component" value="Unassembled WGS sequence"/>
</dbReference>
<keyword evidence="3" id="KW-1185">Reference proteome</keyword>
<feature type="transmembrane region" description="Helical" evidence="1">
    <location>
        <begin position="116"/>
        <end position="135"/>
    </location>
</feature>
<evidence type="ECO:0000256" key="1">
    <source>
        <dbReference type="SAM" id="Phobius"/>
    </source>
</evidence>
<dbReference type="OrthoDB" id="9809127at2"/>
<accession>W4Q9K4</accession>
<proteinExistence type="predicted"/>
<dbReference type="EMBL" id="BAUU01000001">
    <property type="protein sequence ID" value="GAE28680.1"/>
    <property type="molecule type" value="Genomic_DNA"/>
</dbReference>
<dbReference type="STRING" id="1236971.JCM9152_8"/>
<organism evidence="2 3">
    <name type="scientific">Halalkalibacter hemicellulosilyticusJCM 9152</name>
    <dbReference type="NCBI Taxonomy" id="1236971"/>
    <lineage>
        <taxon>Bacteria</taxon>
        <taxon>Bacillati</taxon>
        <taxon>Bacillota</taxon>
        <taxon>Bacilli</taxon>
        <taxon>Bacillales</taxon>
        <taxon>Bacillaceae</taxon>
        <taxon>Halalkalibacter</taxon>
    </lineage>
</organism>
<keyword evidence="1" id="KW-0472">Membrane</keyword>
<keyword evidence="1" id="KW-1133">Transmembrane helix</keyword>
<feature type="transmembrane region" description="Helical" evidence="1">
    <location>
        <begin position="82"/>
        <end position="110"/>
    </location>
</feature>
<gene>
    <name evidence="2" type="ORF">JCM9152_8</name>
</gene>
<feature type="transmembrane region" description="Helical" evidence="1">
    <location>
        <begin position="156"/>
        <end position="179"/>
    </location>
</feature>
<sequence length="217" mass="23969">MISFGSACSYQIGATLSIFSVGGKPWLFIPYLFVLLIVGALHTRIWYPSSNEYEDYFIPTSQLNRGSLKQFFHKIKGAASQFFLQAMPVFFIICIIASILNGLGIIAKLLLWVEPVLSFLSIPVDASVGLLFSIIRKDGILLFNQGGGEFVSAISTVELFIIVYLASTLSACLVTIWTIGKEMGTTFAIKQASKQATTSIISTFVILFLYKMIVFFL</sequence>
<keyword evidence="1" id="KW-0812">Transmembrane</keyword>
<feature type="transmembrane region" description="Helical" evidence="1">
    <location>
        <begin position="199"/>
        <end position="216"/>
    </location>
</feature>
<dbReference type="RefSeq" id="WP_052015408.1">
    <property type="nucleotide sequence ID" value="NZ_BAUU01000001.1"/>
</dbReference>
<evidence type="ECO:0000313" key="3">
    <source>
        <dbReference type="Proteomes" id="UP000018895"/>
    </source>
</evidence>